<reference evidence="2" key="1">
    <citation type="submission" date="2016-12" db="EMBL/GenBank/DDBJ databases">
        <title>Complete Genome Sequence of Beggiatoa leptomitiformis D-401.</title>
        <authorList>
            <person name="Fomenkov A."/>
            <person name="Vincze T."/>
            <person name="Grabovich M."/>
            <person name="Anton B.P."/>
            <person name="Dubinina G."/>
            <person name="Orlova M."/>
            <person name="Belousova E."/>
            <person name="Roberts R.J."/>
        </authorList>
    </citation>
    <scope>NUCLEOTIDE SEQUENCE [LARGE SCALE GENOMIC DNA]</scope>
    <source>
        <strain evidence="2">D-401</strain>
    </source>
</reference>
<gene>
    <name evidence="1" type="ORF">BLE401_13550</name>
</gene>
<dbReference type="Proteomes" id="UP000234271">
    <property type="component" value="Chromosome"/>
</dbReference>
<sequence>MLALRQIHSTQHNFVTIQLPESFTQYDSVEIIILPVETLHKKQLTTQEFLARFAGAIPEFPAVVGLV</sequence>
<organism evidence="1 2">
    <name type="scientific">Beggiatoa leptomitoformis</name>
    <dbReference type="NCBI Taxonomy" id="288004"/>
    <lineage>
        <taxon>Bacteria</taxon>
        <taxon>Pseudomonadati</taxon>
        <taxon>Pseudomonadota</taxon>
        <taxon>Gammaproteobacteria</taxon>
        <taxon>Thiotrichales</taxon>
        <taxon>Thiotrichaceae</taxon>
        <taxon>Beggiatoa</taxon>
    </lineage>
</organism>
<dbReference type="KEGG" id="blep:AL038_10720"/>
<dbReference type="AlphaFoldDB" id="A0A2N9YGL3"/>
<proteinExistence type="predicted"/>
<dbReference type="RefSeq" id="WP_062152693.1">
    <property type="nucleotide sequence ID" value="NZ_CP012373.2"/>
</dbReference>
<evidence type="ECO:0000313" key="2">
    <source>
        <dbReference type="Proteomes" id="UP000234271"/>
    </source>
</evidence>
<dbReference type="EMBL" id="CP018889">
    <property type="protein sequence ID" value="AUI69613.1"/>
    <property type="molecule type" value="Genomic_DNA"/>
</dbReference>
<name>A0A2N9YGL3_9GAMM</name>
<accession>A0A2N9YGL3</accession>
<dbReference type="OrthoDB" id="9969600at2"/>
<dbReference type="STRING" id="288004.AL038_10720"/>
<protein>
    <submittedName>
        <fullName evidence="1">Uncharacterized protein</fullName>
    </submittedName>
</protein>
<evidence type="ECO:0000313" key="1">
    <source>
        <dbReference type="EMBL" id="AUI69613.1"/>
    </source>
</evidence>
<keyword evidence="2" id="KW-1185">Reference proteome</keyword>